<gene>
    <name evidence="3" type="ORF">K431DRAFT_270787</name>
</gene>
<keyword evidence="3" id="KW-0413">Isomerase</keyword>
<dbReference type="Pfam" id="PF10282">
    <property type="entry name" value="Lactonase"/>
    <property type="match status" value="1"/>
</dbReference>
<dbReference type="EMBL" id="MU003800">
    <property type="protein sequence ID" value="KAF2720361.1"/>
    <property type="molecule type" value="Genomic_DNA"/>
</dbReference>
<comment type="similarity">
    <text evidence="1">Belongs to the cycloisomerase 2 family.</text>
</comment>
<organism evidence="3 4">
    <name type="scientific">Polychaeton citri CBS 116435</name>
    <dbReference type="NCBI Taxonomy" id="1314669"/>
    <lineage>
        <taxon>Eukaryota</taxon>
        <taxon>Fungi</taxon>
        <taxon>Dikarya</taxon>
        <taxon>Ascomycota</taxon>
        <taxon>Pezizomycotina</taxon>
        <taxon>Dothideomycetes</taxon>
        <taxon>Dothideomycetidae</taxon>
        <taxon>Capnodiales</taxon>
        <taxon>Capnodiaceae</taxon>
        <taxon>Polychaeton</taxon>
    </lineage>
</organism>
<accession>A0A9P4UPD7</accession>
<dbReference type="PANTHER" id="PTHR30344:SF1">
    <property type="entry name" value="6-PHOSPHOGLUCONOLACTONASE"/>
    <property type="match status" value="1"/>
</dbReference>
<evidence type="ECO:0000256" key="1">
    <source>
        <dbReference type="ARBA" id="ARBA00005564"/>
    </source>
</evidence>
<dbReference type="InterPro" id="IPR015943">
    <property type="entry name" value="WD40/YVTN_repeat-like_dom_sf"/>
</dbReference>
<evidence type="ECO:0000313" key="3">
    <source>
        <dbReference type="EMBL" id="KAF2720361.1"/>
    </source>
</evidence>
<dbReference type="Gene3D" id="2.130.10.10">
    <property type="entry name" value="YVTN repeat-like/Quinoprotein amine dehydrogenase"/>
    <property type="match status" value="1"/>
</dbReference>
<sequence length="409" mass="43419">MQFKTFAPLLAAATAAQATSILVASYDGAVTTFELTEKNGNFTLEETSVSNDCAPSPSWLTIDASRGEVYCLNEGLETLNGSISSFTVSRDGSLTHVQNTTVISGPVSGVFYGEPAGKRGLVVAHYSGSAVSSWDLLGGAKFSLNQNLPYTLAKPGVVPSRQEAPHEHEAITDPTGQYVVVPDLGADLVRIYSWDEETLDLKALSPLKATPGTGPRHAVFWNPYGVACEGCTTYFYLVGELAADVTGYKVTYKRNGGGLSFKKIYHSSTYGYFNAPESNAPAEIVISPDNRFLTISNRNDSSFSVPNINPSNSTAEVSDAISTFKLNQDGTLTFSQLAPAYGPFPRHISYNAIGDLVGVGLQNSNEVAILKRDTLTGNIGEAVARAQLGGMVTNVVFLEEKALGGKLGG</sequence>
<feature type="signal peptide" evidence="2">
    <location>
        <begin position="1"/>
        <end position="18"/>
    </location>
</feature>
<evidence type="ECO:0000256" key="2">
    <source>
        <dbReference type="SAM" id="SignalP"/>
    </source>
</evidence>
<dbReference type="InterPro" id="IPR019405">
    <property type="entry name" value="Lactonase_7-beta_prop"/>
</dbReference>
<reference evidence="3" key="1">
    <citation type="journal article" date="2020" name="Stud. Mycol.">
        <title>101 Dothideomycetes genomes: a test case for predicting lifestyles and emergence of pathogens.</title>
        <authorList>
            <person name="Haridas S."/>
            <person name="Albert R."/>
            <person name="Binder M."/>
            <person name="Bloem J."/>
            <person name="Labutti K."/>
            <person name="Salamov A."/>
            <person name="Andreopoulos B."/>
            <person name="Baker S."/>
            <person name="Barry K."/>
            <person name="Bills G."/>
            <person name="Bluhm B."/>
            <person name="Cannon C."/>
            <person name="Castanera R."/>
            <person name="Culley D."/>
            <person name="Daum C."/>
            <person name="Ezra D."/>
            <person name="Gonzalez J."/>
            <person name="Henrissat B."/>
            <person name="Kuo A."/>
            <person name="Liang C."/>
            <person name="Lipzen A."/>
            <person name="Lutzoni F."/>
            <person name="Magnuson J."/>
            <person name="Mondo S."/>
            <person name="Nolan M."/>
            <person name="Ohm R."/>
            <person name="Pangilinan J."/>
            <person name="Park H.-J."/>
            <person name="Ramirez L."/>
            <person name="Alfaro M."/>
            <person name="Sun H."/>
            <person name="Tritt A."/>
            <person name="Yoshinaga Y."/>
            <person name="Zwiers L.-H."/>
            <person name="Turgeon B."/>
            <person name="Goodwin S."/>
            <person name="Spatafora J."/>
            <person name="Crous P."/>
            <person name="Grigoriev I."/>
        </authorList>
    </citation>
    <scope>NUCLEOTIDE SEQUENCE</scope>
    <source>
        <strain evidence="3">CBS 116435</strain>
    </source>
</reference>
<dbReference type="InterPro" id="IPR050282">
    <property type="entry name" value="Cycloisomerase_2"/>
</dbReference>
<name>A0A9P4UPD7_9PEZI</name>
<dbReference type="PANTHER" id="PTHR30344">
    <property type="entry name" value="6-PHOSPHOGLUCONOLACTONASE-RELATED"/>
    <property type="match status" value="1"/>
</dbReference>
<keyword evidence="4" id="KW-1185">Reference proteome</keyword>
<proteinExistence type="inferred from homology"/>
<dbReference type="GO" id="GO:0016853">
    <property type="term" value="F:isomerase activity"/>
    <property type="evidence" value="ECO:0007669"/>
    <property type="project" value="UniProtKB-KW"/>
</dbReference>
<evidence type="ECO:0000313" key="4">
    <source>
        <dbReference type="Proteomes" id="UP000799441"/>
    </source>
</evidence>
<feature type="chain" id="PRO_5040401218" evidence="2">
    <location>
        <begin position="19"/>
        <end position="409"/>
    </location>
</feature>
<comment type="caution">
    <text evidence="3">The sequence shown here is derived from an EMBL/GenBank/DDBJ whole genome shotgun (WGS) entry which is preliminary data.</text>
</comment>
<dbReference type="GO" id="GO:0017057">
    <property type="term" value="F:6-phosphogluconolactonase activity"/>
    <property type="evidence" value="ECO:0007669"/>
    <property type="project" value="TreeGrafter"/>
</dbReference>
<dbReference type="OrthoDB" id="9972196at2759"/>
<dbReference type="AlphaFoldDB" id="A0A9P4UPD7"/>
<dbReference type="InterPro" id="IPR011045">
    <property type="entry name" value="N2O_reductase_N"/>
</dbReference>
<keyword evidence="2" id="KW-0732">Signal</keyword>
<protein>
    <submittedName>
        <fullName evidence="3">Isomerase YbhE</fullName>
    </submittedName>
</protein>
<dbReference type="SUPFAM" id="SSF50974">
    <property type="entry name" value="Nitrous oxide reductase, N-terminal domain"/>
    <property type="match status" value="1"/>
</dbReference>
<dbReference type="Proteomes" id="UP000799441">
    <property type="component" value="Unassembled WGS sequence"/>
</dbReference>